<keyword evidence="4" id="KW-0408">Iron</keyword>
<dbReference type="SFLD" id="SFLDG01123">
    <property type="entry name" value="methyltransferase_(Class_B)"/>
    <property type="match status" value="1"/>
</dbReference>
<dbReference type="PANTHER" id="PTHR43409:SF16">
    <property type="entry name" value="SLR0320 PROTEIN"/>
    <property type="match status" value="1"/>
</dbReference>
<dbReference type="CDD" id="cd01335">
    <property type="entry name" value="Radical_SAM"/>
    <property type="match status" value="1"/>
</dbReference>
<dbReference type="InterPro" id="IPR034466">
    <property type="entry name" value="Methyltransferase_Class_B"/>
</dbReference>
<dbReference type="NCBIfam" id="NF033712">
    <property type="entry name" value="B12_rSAM_KedN5"/>
    <property type="match status" value="1"/>
</dbReference>
<gene>
    <name evidence="8" type="ORF">GCM10009760_21290</name>
</gene>
<protein>
    <recommendedName>
        <fullName evidence="10">KedN5 family methylcobalamin-dependent radical SAM C-methyltransferase</fullName>
    </recommendedName>
</protein>
<comment type="caution">
    <text evidence="8">The sequence shown here is derived from an EMBL/GenBank/DDBJ whole genome shotgun (WGS) entry which is preliminary data.</text>
</comment>
<feature type="domain" description="B12-binding" evidence="6">
    <location>
        <begin position="9"/>
        <end position="149"/>
    </location>
</feature>
<dbReference type="PANTHER" id="PTHR43409">
    <property type="entry name" value="ANAEROBIC MAGNESIUM-PROTOPORPHYRIN IX MONOMETHYL ESTER CYCLASE-RELATED"/>
    <property type="match status" value="1"/>
</dbReference>
<dbReference type="SFLD" id="SFLDG01082">
    <property type="entry name" value="B12-binding_domain_containing"/>
    <property type="match status" value="1"/>
</dbReference>
<evidence type="ECO:0008006" key="10">
    <source>
        <dbReference type="Google" id="ProtNLM"/>
    </source>
</evidence>
<evidence type="ECO:0000259" key="6">
    <source>
        <dbReference type="PROSITE" id="PS51332"/>
    </source>
</evidence>
<accession>A0ABP5KYJ2</accession>
<dbReference type="Pfam" id="PF04055">
    <property type="entry name" value="Radical_SAM"/>
    <property type="match status" value="1"/>
</dbReference>
<evidence type="ECO:0000256" key="3">
    <source>
        <dbReference type="ARBA" id="ARBA00022723"/>
    </source>
</evidence>
<dbReference type="Gene3D" id="3.80.30.20">
    <property type="entry name" value="tm_1862 like domain"/>
    <property type="match status" value="1"/>
</dbReference>
<reference evidence="9" key="1">
    <citation type="journal article" date="2019" name="Int. J. Syst. Evol. Microbiol.">
        <title>The Global Catalogue of Microorganisms (GCM) 10K type strain sequencing project: providing services to taxonomists for standard genome sequencing and annotation.</title>
        <authorList>
            <consortium name="The Broad Institute Genomics Platform"/>
            <consortium name="The Broad Institute Genome Sequencing Center for Infectious Disease"/>
            <person name="Wu L."/>
            <person name="Ma J."/>
        </authorList>
    </citation>
    <scope>NUCLEOTIDE SEQUENCE [LARGE SCALE GENOMIC DNA]</scope>
    <source>
        <strain evidence="9">JCM 14560</strain>
    </source>
</reference>
<keyword evidence="9" id="KW-1185">Reference proteome</keyword>
<evidence type="ECO:0000259" key="7">
    <source>
        <dbReference type="PROSITE" id="PS51918"/>
    </source>
</evidence>
<dbReference type="Gene3D" id="3.40.50.280">
    <property type="entry name" value="Cobalamin-binding domain"/>
    <property type="match status" value="1"/>
</dbReference>
<proteinExistence type="predicted"/>
<dbReference type="SFLD" id="SFLDF00436">
    <property type="entry name" value="pactamycin_C-methyltransferase"/>
    <property type="match status" value="1"/>
</dbReference>
<dbReference type="InterPro" id="IPR007197">
    <property type="entry name" value="rSAM"/>
</dbReference>
<organism evidence="8 9">
    <name type="scientific">Kitasatospora kazusensis</name>
    <dbReference type="NCBI Taxonomy" id="407974"/>
    <lineage>
        <taxon>Bacteria</taxon>
        <taxon>Bacillati</taxon>
        <taxon>Actinomycetota</taxon>
        <taxon>Actinomycetes</taxon>
        <taxon>Kitasatosporales</taxon>
        <taxon>Streptomycetaceae</taxon>
        <taxon>Kitasatospora</taxon>
    </lineage>
</organism>
<dbReference type="Proteomes" id="UP001422759">
    <property type="component" value="Unassembled WGS sequence"/>
</dbReference>
<dbReference type="Pfam" id="PF02310">
    <property type="entry name" value="B12-binding"/>
    <property type="match status" value="1"/>
</dbReference>
<dbReference type="RefSeq" id="WP_344463292.1">
    <property type="nucleotide sequence ID" value="NZ_BAAANT010000009.1"/>
</dbReference>
<feature type="domain" description="Radical SAM core" evidence="7">
    <location>
        <begin position="199"/>
        <end position="440"/>
    </location>
</feature>
<dbReference type="InterPro" id="IPR006638">
    <property type="entry name" value="Elp3/MiaA/NifB-like_rSAM"/>
</dbReference>
<dbReference type="InterPro" id="IPR058240">
    <property type="entry name" value="rSAM_sf"/>
</dbReference>
<dbReference type="InterPro" id="IPR006158">
    <property type="entry name" value="Cobalamin-bd"/>
</dbReference>
<dbReference type="PROSITE" id="PS51918">
    <property type="entry name" value="RADICAL_SAM"/>
    <property type="match status" value="1"/>
</dbReference>
<evidence type="ECO:0000313" key="8">
    <source>
        <dbReference type="EMBL" id="GAA2139266.1"/>
    </source>
</evidence>
<evidence type="ECO:0000256" key="1">
    <source>
        <dbReference type="ARBA" id="ARBA00001966"/>
    </source>
</evidence>
<dbReference type="SFLD" id="SFLDS00029">
    <property type="entry name" value="Radical_SAM"/>
    <property type="match status" value="1"/>
</dbReference>
<evidence type="ECO:0000313" key="9">
    <source>
        <dbReference type="Proteomes" id="UP001422759"/>
    </source>
</evidence>
<dbReference type="InterPro" id="IPR051198">
    <property type="entry name" value="BchE-like"/>
</dbReference>
<keyword evidence="3" id="KW-0479">Metal-binding</keyword>
<sequence>MSEKKRAWLIQQGVWATAKDSLPLAAAYMKAYALDDDRIASEMDVEVFSFDGGVTLAGLADWLIAKNEELPDVLAFSVLGWNYRTFGSLAETYKQLKPDGWVVFGGTHVAYQGDRVFAMFPEVDIVVNGEGELTFRDLLLANLDGRHPATTDEQILGISFVNSDGKVATTPDRPRIENLDIIPSPFLTGSIPLTNEQGDFRYDVALMETNRGCPYTCSFCYWGGAIGQRIRSFSRERLRRELEVFGRHKVHTIVLCDANFGMLQSDIEFIEDFVEVRNKYGFPKALETSWAKNKSAMFYKIVKLMQEEGLHTTFTLALQTLDDTTLEHMNRRNMKVNQWEDLAEWLYKENLECYAQLIWGAPGETIESFLAGYDKLARYSTRIACYPLLILPNTDYAKNKNELGMVTVRGDNDDFEYVLSHETMTAAENRQMRRFIFWSRLLVETSIIRYTWTAVRSLTDLPLSKAVWALMEWFSASDDPAAAPLREYMEKSIIDQEVISPAIEYLLGQAAAKRVLAQAWNECIRPHFGTDSAEILDEVFRYDLITLPAYTSDQESRSAEFPSDDLPRIVRDGQEYHVWRDVHLKHDVPSLVRALRAGEDHERFLAETVTTLHYRVDADTVVGPTGHGELIYFMGWSDS</sequence>
<keyword evidence="5" id="KW-0411">Iron-sulfur</keyword>
<evidence type="ECO:0000256" key="2">
    <source>
        <dbReference type="ARBA" id="ARBA00022691"/>
    </source>
</evidence>
<keyword evidence="2" id="KW-0949">S-adenosyl-L-methionine</keyword>
<dbReference type="SFLD" id="SFLDF00317">
    <property type="entry name" value="thioacetal_methlytransferase"/>
    <property type="match status" value="1"/>
</dbReference>
<dbReference type="SUPFAM" id="SSF102114">
    <property type="entry name" value="Radical SAM enzymes"/>
    <property type="match status" value="1"/>
</dbReference>
<evidence type="ECO:0000256" key="5">
    <source>
        <dbReference type="ARBA" id="ARBA00023014"/>
    </source>
</evidence>
<dbReference type="PROSITE" id="PS51332">
    <property type="entry name" value="B12_BINDING"/>
    <property type="match status" value="1"/>
</dbReference>
<evidence type="ECO:0000256" key="4">
    <source>
        <dbReference type="ARBA" id="ARBA00023004"/>
    </source>
</evidence>
<comment type="cofactor">
    <cofactor evidence="1">
        <name>[4Fe-4S] cluster</name>
        <dbReference type="ChEBI" id="CHEBI:49883"/>
    </cofactor>
</comment>
<dbReference type="EMBL" id="BAAANT010000009">
    <property type="protein sequence ID" value="GAA2139266.1"/>
    <property type="molecule type" value="Genomic_DNA"/>
</dbReference>
<name>A0ABP5KYJ2_9ACTN</name>
<dbReference type="InterPro" id="IPR023404">
    <property type="entry name" value="rSAM_horseshoe"/>
</dbReference>
<dbReference type="SMART" id="SM00729">
    <property type="entry name" value="Elp3"/>
    <property type="match status" value="1"/>
</dbReference>